<dbReference type="Gene3D" id="3.40.50.720">
    <property type="entry name" value="NAD(P)-binding Rossmann-like Domain"/>
    <property type="match status" value="1"/>
</dbReference>
<dbReference type="Proteomes" id="UP000011083">
    <property type="component" value="Unassembled WGS sequence"/>
</dbReference>
<reference evidence="2 3" key="1">
    <citation type="journal article" date="2013" name="Genome Biol.">
        <title>Genome of Acanthamoeba castellanii highlights extensive lateral gene transfer and early evolution of tyrosine kinase signaling.</title>
        <authorList>
            <person name="Clarke M."/>
            <person name="Lohan A.J."/>
            <person name="Liu B."/>
            <person name="Lagkouvardos I."/>
            <person name="Roy S."/>
            <person name="Zafar N."/>
            <person name="Bertelli C."/>
            <person name="Schilde C."/>
            <person name="Kianianmomeni A."/>
            <person name="Burglin T.R."/>
            <person name="Frech C."/>
            <person name="Turcotte B."/>
            <person name="Kopec K.O."/>
            <person name="Synnott J.M."/>
            <person name="Choo C."/>
            <person name="Paponov I."/>
            <person name="Finkler A."/>
            <person name="Soon Heng Tan C."/>
            <person name="Hutchins A.P."/>
            <person name="Weinmeier T."/>
            <person name="Rattei T."/>
            <person name="Chu J.S."/>
            <person name="Gimenez G."/>
            <person name="Irimia M."/>
            <person name="Rigden D.J."/>
            <person name="Fitzpatrick D.A."/>
            <person name="Lorenzo-Morales J."/>
            <person name="Bateman A."/>
            <person name="Chiu C.H."/>
            <person name="Tang P."/>
            <person name="Hegemann P."/>
            <person name="Fromm H."/>
            <person name="Raoult D."/>
            <person name="Greub G."/>
            <person name="Miranda-Saavedra D."/>
            <person name="Chen N."/>
            <person name="Nash P."/>
            <person name="Ginger M.L."/>
            <person name="Horn M."/>
            <person name="Schaap P."/>
            <person name="Caler L."/>
            <person name="Loftus B."/>
        </authorList>
    </citation>
    <scope>NUCLEOTIDE SEQUENCE [LARGE SCALE GENOMIC DNA]</scope>
    <source>
        <strain evidence="2 3">Neff</strain>
    </source>
</reference>
<dbReference type="PANTHER" id="PTHR43245">
    <property type="entry name" value="BIFUNCTIONAL POLYMYXIN RESISTANCE PROTEIN ARNA"/>
    <property type="match status" value="1"/>
</dbReference>
<protein>
    <submittedName>
        <fullName evidence="2">NAD-dependent epimerase/dehydratase family protein</fullName>
    </submittedName>
</protein>
<dbReference type="PANTHER" id="PTHR43245:SF11">
    <property type="entry name" value="LD23561P"/>
    <property type="match status" value="1"/>
</dbReference>
<dbReference type="Pfam" id="PF01370">
    <property type="entry name" value="Epimerase"/>
    <property type="match status" value="1"/>
</dbReference>
<proteinExistence type="predicted"/>
<feature type="domain" description="NAD-dependent epimerase/dehydratase" evidence="1">
    <location>
        <begin position="7"/>
        <end position="244"/>
    </location>
</feature>
<accession>L8GKE8</accession>
<organism evidence="2 3">
    <name type="scientific">Acanthamoeba castellanii (strain ATCC 30010 / Neff)</name>
    <dbReference type="NCBI Taxonomy" id="1257118"/>
    <lineage>
        <taxon>Eukaryota</taxon>
        <taxon>Amoebozoa</taxon>
        <taxon>Discosea</taxon>
        <taxon>Longamoebia</taxon>
        <taxon>Centramoebida</taxon>
        <taxon>Acanthamoebidae</taxon>
        <taxon>Acanthamoeba</taxon>
    </lineage>
</organism>
<gene>
    <name evidence="2" type="ORF">ACA1_100080</name>
</gene>
<keyword evidence="3" id="KW-1185">Reference proteome</keyword>
<dbReference type="InterPro" id="IPR036291">
    <property type="entry name" value="NAD(P)-bd_dom_sf"/>
</dbReference>
<dbReference type="InterPro" id="IPR050177">
    <property type="entry name" value="Lipid_A_modif_metabolic_enz"/>
</dbReference>
<dbReference type="AlphaFoldDB" id="L8GKE8"/>
<dbReference type="OrthoDB" id="16464at2759"/>
<sequence length="365" mass="40507">MEDKPKVLVLGGVGFVGRNFVKYLVDNDLASYIRVVDKVLPPTAFLGKPHQAAFDDSRVEFMQGNLTNPTSIAKCFTVEGGKFNLVFNLACETKYSQTVEVYREKILDLKKKLAAEAVKQGVERFIDVSTAQVYEAGKKASKEDSSVKPWTGIAEFCLESEKELQGMAGLNLSILRPAVIYGPGDVSGLSPRLICGAVYKHLDEKMKFLWGADLRLNTVHVNDVCKALWHVATRCPVGSVFNLADKGDTTQGTINDFLEKLFHIKTGFLGSVVSNMAKLNMKNVTEEINDKHLKPWSELCKAHGITNTPLTPYLDQELLYNNSLSVDGGKIESTGFTYDVPQVTEALLREQAQYFIDQNLFPKII</sequence>
<dbReference type="EMBL" id="KB008097">
    <property type="protein sequence ID" value="ELR13193.1"/>
    <property type="molecule type" value="Genomic_DNA"/>
</dbReference>
<dbReference type="VEuPathDB" id="AmoebaDB:ACA1_100080"/>
<evidence type="ECO:0000259" key="1">
    <source>
        <dbReference type="Pfam" id="PF01370"/>
    </source>
</evidence>
<evidence type="ECO:0000313" key="2">
    <source>
        <dbReference type="EMBL" id="ELR13193.1"/>
    </source>
</evidence>
<dbReference type="SUPFAM" id="SSF51735">
    <property type="entry name" value="NAD(P)-binding Rossmann-fold domains"/>
    <property type="match status" value="1"/>
</dbReference>
<dbReference type="GeneID" id="14913765"/>
<name>L8GKE8_ACACF</name>
<dbReference type="RefSeq" id="XP_004335206.1">
    <property type="nucleotide sequence ID" value="XM_004335158.1"/>
</dbReference>
<dbReference type="InterPro" id="IPR001509">
    <property type="entry name" value="Epimerase_deHydtase"/>
</dbReference>
<dbReference type="OMA" id="PQTAWLN"/>
<dbReference type="STRING" id="1257118.L8GKE8"/>
<evidence type="ECO:0000313" key="3">
    <source>
        <dbReference type="Proteomes" id="UP000011083"/>
    </source>
</evidence>
<dbReference type="KEGG" id="acan:ACA1_100080"/>